<sequence length="839" mass="89585">MTSGGDYEVLRARADDALAGADAAEAVQATAEALAWCRERLPAGDAELVPALVRHARALSMTSQTGSATKFGYELLFDEALAILHSGQGGHDEAVAAVLWTYAQCLRHLRPAKCVTTLEERLGLLRALRGPSHPDVAAAECELAGELRQQRRHQEASAHYRRSLRIWSLHPPDRWGLMAAEGVGYLAELAGDLGTAADAYAQAVLTARALGDDQVGTYLVACARVAAGRGEDALPQFEKALAEQRAALGDAHPDVAATMMSISLATSGERALRATRDALCTVGAWLESGGATTLNDQQRRDFIKTFGRYAERYLSWWTASRSTPAEALMAEALEVATWRRRLPHLLWSPWRLPGMHHPCETELNAVMARIAHRLQERYQAAGRRPGAATAGPAWMGHVTELPALEGRQAELETLLRRECRPGVLARPLASTAVAAARRALAADERLVDIMGVEGRYVAFVAGPLDGQTAVIDLGPAARIDQEALRARVTLEGPDRATAFRDLKPVLAAPAGDLRALAQLLVAPLLPALTGCRRIRVVLDGPLLHVPIGVLPVDPAGSPLLTMFALDYLVTADDLATDGGPRAEPGPELVMAAPDYDLGSVEPGQTGFLFGPLDGTAGEADGIACLLGPRAVVLRGDEALKGRLRETRSPRLLHLATHGYVLSGMSEAAARETDRRLRGTTSELTGRFVNLRRHPSLRSGLALAGANMWLAHGVPGSGAETGIFTVADVSALDLSGTALVVLSACDTGVGDLDAVDGHISLRAAFLRSGAGAVVASLWKVPDLPTRDLMIRFYELLSRGHQPADALRTAQLERHAAGEPVVNWGAFVCYLGTQRHEGHRM</sequence>
<protein>
    <recommendedName>
        <fullName evidence="3">CHAT domain-containing protein</fullName>
    </recommendedName>
</protein>
<dbReference type="PANTHER" id="PTHR45641:SF19">
    <property type="entry name" value="NEPHROCYSTIN-3"/>
    <property type="match status" value="1"/>
</dbReference>
<keyword evidence="2" id="KW-0802">TPR repeat</keyword>
<dbReference type="EMBL" id="BAAAQX010000010">
    <property type="protein sequence ID" value="GAA2208787.1"/>
    <property type="molecule type" value="Genomic_DNA"/>
</dbReference>
<evidence type="ECO:0000256" key="2">
    <source>
        <dbReference type="ARBA" id="ARBA00022803"/>
    </source>
</evidence>
<dbReference type="Proteomes" id="UP001499843">
    <property type="component" value="Unassembled WGS sequence"/>
</dbReference>
<dbReference type="InterPro" id="IPR024983">
    <property type="entry name" value="CHAT_dom"/>
</dbReference>
<name>A0ABN3CHI6_9ACTN</name>
<dbReference type="SUPFAM" id="SSF48452">
    <property type="entry name" value="TPR-like"/>
    <property type="match status" value="2"/>
</dbReference>
<comment type="caution">
    <text evidence="4">The sequence shown here is derived from an EMBL/GenBank/DDBJ whole genome shotgun (WGS) entry which is preliminary data.</text>
</comment>
<gene>
    <name evidence="4" type="ORF">GCM10009850_042450</name>
</gene>
<feature type="domain" description="CHAT" evidence="3">
    <location>
        <begin position="513"/>
        <end position="828"/>
    </location>
</feature>
<evidence type="ECO:0000313" key="5">
    <source>
        <dbReference type="Proteomes" id="UP001499843"/>
    </source>
</evidence>
<keyword evidence="1" id="KW-0677">Repeat</keyword>
<proteinExistence type="predicted"/>
<dbReference type="Gene3D" id="1.25.40.10">
    <property type="entry name" value="Tetratricopeptide repeat domain"/>
    <property type="match status" value="1"/>
</dbReference>
<evidence type="ECO:0000313" key="4">
    <source>
        <dbReference type="EMBL" id="GAA2208787.1"/>
    </source>
</evidence>
<dbReference type="Pfam" id="PF12770">
    <property type="entry name" value="CHAT"/>
    <property type="match status" value="1"/>
</dbReference>
<keyword evidence="5" id="KW-1185">Reference proteome</keyword>
<dbReference type="PANTHER" id="PTHR45641">
    <property type="entry name" value="TETRATRICOPEPTIDE REPEAT PROTEIN (AFU_ORTHOLOGUE AFUA_6G03870)"/>
    <property type="match status" value="1"/>
</dbReference>
<reference evidence="4 5" key="1">
    <citation type="journal article" date="2019" name="Int. J. Syst. Evol. Microbiol.">
        <title>The Global Catalogue of Microorganisms (GCM) 10K type strain sequencing project: providing services to taxonomists for standard genome sequencing and annotation.</title>
        <authorList>
            <consortium name="The Broad Institute Genomics Platform"/>
            <consortium name="The Broad Institute Genome Sequencing Center for Infectious Disease"/>
            <person name="Wu L."/>
            <person name="Ma J."/>
        </authorList>
    </citation>
    <scope>NUCLEOTIDE SEQUENCE [LARGE SCALE GENOMIC DNA]</scope>
    <source>
        <strain evidence="4 5">JCM 16114</strain>
    </source>
</reference>
<organism evidence="4 5">
    <name type="scientific">Nonomuraea monospora</name>
    <dbReference type="NCBI Taxonomy" id="568818"/>
    <lineage>
        <taxon>Bacteria</taxon>
        <taxon>Bacillati</taxon>
        <taxon>Actinomycetota</taxon>
        <taxon>Actinomycetes</taxon>
        <taxon>Streptosporangiales</taxon>
        <taxon>Streptosporangiaceae</taxon>
        <taxon>Nonomuraea</taxon>
    </lineage>
</organism>
<accession>A0ABN3CHI6</accession>
<evidence type="ECO:0000256" key="1">
    <source>
        <dbReference type="ARBA" id="ARBA00022737"/>
    </source>
</evidence>
<evidence type="ECO:0000259" key="3">
    <source>
        <dbReference type="Pfam" id="PF12770"/>
    </source>
</evidence>
<dbReference type="RefSeq" id="WP_344477243.1">
    <property type="nucleotide sequence ID" value="NZ_BAAAQX010000010.1"/>
</dbReference>
<dbReference type="InterPro" id="IPR011990">
    <property type="entry name" value="TPR-like_helical_dom_sf"/>
</dbReference>